<dbReference type="AlphaFoldDB" id="N8W2X6"/>
<dbReference type="PANTHER" id="PTHR43750">
    <property type="entry name" value="UDP-GLUCOSE 6-DEHYDROGENASE TUAD"/>
    <property type="match status" value="1"/>
</dbReference>
<dbReference type="Pfam" id="PF00984">
    <property type="entry name" value="UDPG_MGDP_dh"/>
    <property type="match status" value="1"/>
</dbReference>
<proteinExistence type="inferred from homology"/>
<dbReference type="InterPro" id="IPR008927">
    <property type="entry name" value="6-PGluconate_DH-like_C_sf"/>
</dbReference>
<dbReference type="InterPro" id="IPR014026">
    <property type="entry name" value="UDP-Glc/GDP-Man_DH_dimer"/>
</dbReference>
<evidence type="ECO:0000256" key="2">
    <source>
        <dbReference type="ARBA" id="ARBA00023002"/>
    </source>
</evidence>
<comment type="catalytic activity">
    <reaction evidence="3">
        <text>UDP-alpha-D-glucose + 2 NAD(+) + H2O = UDP-alpha-D-glucuronate + 2 NADH + 3 H(+)</text>
        <dbReference type="Rhea" id="RHEA:23596"/>
        <dbReference type="ChEBI" id="CHEBI:15377"/>
        <dbReference type="ChEBI" id="CHEBI:15378"/>
        <dbReference type="ChEBI" id="CHEBI:57540"/>
        <dbReference type="ChEBI" id="CHEBI:57945"/>
        <dbReference type="ChEBI" id="CHEBI:58052"/>
        <dbReference type="ChEBI" id="CHEBI:58885"/>
        <dbReference type="EC" id="1.1.1.22"/>
    </reaction>
</comment>
<dbReference type="Gene3D" id="1.20.5.100">
    <property type="entry name" value="Cytochrome c1, transmembrane anchor, C-terminal"/>
    <property type="match status" value="1"/>
</dbReference>
<feature type="domain" description="UDP-glucose/GDP-mannose dehydrogenase C-terminal" evidence="6">
    <location>
        <begin position="300"/>
        <end position="404"/>
    </location>
</feature>
<feature type="binding site" evidence="5">
    <location>
        <position position="111"/>
    </location>
    <ligand>
        <name>NAD(+)</name>
        <dbReference type="ChEBI" id="CHEBI:57540"/>
    </ligand>
</feature>
<dbReference type="EC" id="1.1.1.22" evidence="3"/>
<dbReference type="GO" id="GO:0000271">
    <property type="term" value="P:polysaccharide biosynthetic process"/>
    <property type="evidence" value="ECO:0007669"/>
    <property type="project" value="InterPro"/>
</dbReference>
<evidence type="ECO:0000313" key="8">
    <source>
        <dbReference type="Proteomes" id="UP000013049"/>
    </source>
</evidence>
<keyword evidence="2 3" id="KW-0560">Oxidoreductase</keyword>
<keyword evidence="3 5" id="KW-0520">NAD</keyword>
<dbReference type="Gene3D" id="3.40.50.720">
    <property type="entry name" value="NAD(P)-binding Rossmann-like Domain"/>
    <property type="match status" value="2"/>
</dbReference>
<feature type="binding site" evidence="4">
    <location>
        <begin position="235"/>
        <end position="239"/>
    </location>
    <ligand>
        <name>substrate</name>
    </ligand>
</feature>
<comment type="caution">
    <text evidence="7">The sequence shown here is derived from an EMBL/GenBank/DDBJ whole genome shotgun (WGS) entry which is preliminary data.</text>
</comment>
<organism evidence="7 8">
    <name type="scientific">Acinetobacter vivianii</name>
    <dbReference type="NCBI Taxonomy" id="1776742"/>
    <lineage>
        <taxon>Bacteria</taxon>
        <taxon>Pseudomonadati</taxon>
        <taxon>Pseudomonadota</taxon>
        <taxon>Gammaproteobacteria</taxon>
        <taxon>Moraxellales</taxon>
        <taxon>Moraxellaceae</taxon>
        <taxon>Acinetobacter</taxon>
    </lineage>
</organism>
<evidence type="ECO:0000256" key="5">
    <source>
        <dbReference type="PIRSR" id="PIRSR500134-3"/>
    </source>
</evidence>
<dbReference type="InterPro" id="IPR036291">
    <property type="entry name" value="NAD(P)-bd_dom_sf"/>
</dbReference>
<dbReference type="NCBIfam" id="TIGR03026">
    <property type="entry name" value="NDP-sugDHase"/>
    <property type="match status" value="1"/>
</dbReference>
<dbReference type="InterPro" id="IPR017476">
    <property type="entry name" value="UDP-Glc/GDP-Man"/>
</dbReference>
<dbReference type="InterPro" id="IPR036220">
    <property type="entry name" value="UDP-Glc/GDP-Man_DH_C_sf"/>
</dbReference>
<dbReference type="Pfam" id="PF03720">
    <property type="entry name" value="UDPG_MGDP_dh_C"/>
    <property type="match status" value="1"/>
</dbReference>
<name>N8W2X6_9GAMM</name>
<dbReference type="InterPro" id="IPR014027">
    <property type="entry name" value="UDP-Glc/GDP-Man_DH_C"/>
</dbReference>
<evidence type="ECO:0000256" key="4">
    <source>
        <dbReference type="PIRSR" id="PIRSR500134-2"/>
    </source>
</evidence>
<dbReference type="HOGENOM" id="CLU_023810_1_2_6"/>
<dbReference type="Proteomes" id="UP000013049">
    <property type="component" value="Unassembled WGS sequence"/>
</dbReference>
<dbReference type="PIRSF" id="PIRSF000124">
    <property type="entry name" value="UDPglc_GDPman_dh"/>
    <property type="match status" value="1"/>
</dbReference>
<gene>
    <name evidence="7" type="ORF">F971_03336</name>
</gene>
<feature type="binding site" evidence="4">
    <location>
        <position position="190"/>
    </location>
    <ligand>
        <name>substrate</name>
    </ligand>
</feature>
<feature type="binding site" evidence="4">
    <location>
        <position position="307"/>
    </location>
    <ligand>
        <name>substrate</name>
    </ligand>
</feature>
<dbReference type="SUPFAM" id="SSF51735">
    <property type="entry name" value="NAD(P)-binding Rossmann-fold domains"/>
    <property type="match status" value="1"/>
</dbReference>
<protein>
    <recommendedName>
        <fullName evidence="1 3">UDP-glucose 6-dehydrogenase</fullName>
        <ecNumber evidence="3">1.1.1.22</ecNumber>
    </recommendedName>
</protein>
<evidence type="ECO:0000259" key="6">
    <source>
        <dbReference type="SMART" id="SM00984"/>
    </source>
</evidence>
<dbReference type="PANTHER" id="PTHR43750:SF3">
    <property type="entry name" value="UDP-GLUCOSE 6-DEHYDROGENASE TUAD"/>
    <property type="match status" value="1"/>
</dbReference>
<evidence type="ECO:0000256" key="1">
    <source>
        <dbReference type="ARBA" id="ARBA00015132"/>
    </source>
</evidence>
<reference evidence="7 8" key="1">
    <citation type="submission" date="2013-02" db="EMBL/GenBank/DDBJ databases">
        <title>The Genome Sequence of Acinetobacter sp. NIPH 758.</title>
        <authorList>
            <consortium name="The Broad Institute Genome Sequencing Platform"/>
            <consortium name="The Broad Institute Genome Sequencing Center for Infectious Disease"/>
            <person name="Cerqueira G."/>
            <person name="Feldgarden M."/>
            <person name="Courvalin P."/>
            <person name="Perichon B."/>
            <person name="Grillot-Courvalin C."/>
            <person name="Clermont D."/>
            <person name="Rocha E."/>
            <person name="Yoon E.-J."/>
            <person name="Nemec A."/>
            <person name="Walker B."/>
            <person name="Young S.K."/>
            <person name="Zeng Q."/>
            <person name="Gargeya S."/>
            <person name="Fitzgerald M."/>
            <person name="Haas B."/>
            <person name="Abouelleil A."/>
            <person name="Alvarado L."/>
            <person name="Arachchi H.M."/>
            <person name="Berlin A.M."/>
            <person name="Chapman S.B."/>
            <person name="Dewar J."/>
            <person name="Goldberg J."/>
            <person name="Griggs A."/>
            <person name="Gujja S."/>
            <person name="Hansen M."/>
            <person name="Howarth C."/>
            <person name="Imamovic A."/>
            <person name="Larimer J."/>
            <person name="McCowan C."/>
            <person name="Murphy C."/>
            <person name="Neiman D."/>
            <person name="Pearson M."/>
            <person name="Priest M."/>
            <person name="Roberts A."/>
            <person name="Saif S."/>
            <person name="Shea T."/>
            <person name="Sisk P."/>
            <person name="Sykes S."/>
            <person name="Wortman J."/>
            <person name="Nusbaum C."/>
            <person name="Birren B."/>
        </authorList>
    </citation>
    <scope>NUCLEOTIDE SEQUENCE [LARGE SCALE GENOMIC DNA]</scope>
    <source>
        <strain evidence="7 8">NIPH 758</strain>
    </source>
</reference>
<dbReference type="GO" id="GO:0051287">
    <property type="term" value="F:NAD binding"/>
    <property type="evidence" value="ECO:0007669"/>
    <property type="project" value="InterPro"/>
</dbReference>
<sequence>MKVAIFGNTLYAGVMSALLSESGHLVYWCSQLNREVDDQQYAFHDENVSHLLQKQLSSGFLHYSDLAGIPLDIDAYLFSFNQTQEQQVFQLLHSLKQRPIIHPKLMINASTFGLRGTEKFQQILCDDDWAYLPDTMQEGNALQSLTQAKQLIVGCTRTEVQVKVKELLRPFFPLEQQYLFMPILDAEFTKLSISGMLATRISYINDLAVVAEKLGIDIASVRQGMSADNRIGSAYLAPGAGFGGENFSHDILTLANTVANTGVKSQLLAQVWDINEQQKEILFRKFWNYYHGDLQAKSIAIWGASFKENTSSIQQSPIHQMLAALWAQGVTVHLHDPQALDEIEMMYGQRSDLILHHDQYDAVKDVHGLCVLTAWKQYWSPDFKQLTQLMEHPLILDGRNIYDPHYVKAQGFAYMGVGR</sequence>
<dbReference type="PIRSF" id="PIRSF500134">
    <property type="entry name" value="UDPglc_DH_bac"/>
    <property type="match status" value="1"/>
</dbReference>
<dbReference type="GO" id="GO:0003979">
    <property type="term" value="F:UDP-glucose 6-dehydrogenase activity"/>
    <property type="evidence" value="ECO:0007669"/>
    <property type="project" value="UniProtKB-EC"/>
</dbReference>
<dbReference type="SMART" id="SM00984">
    <property type="entry name" value="UDPG_MGDP_dh_C"/>
    <property type="match status" value="1"/>
</dbReference>
<evidence type="ECO:0000313" key="7">
    <source>
        <dbReference type="EMBL" id="ENU91198.1"/>
    </source>
</evidence>
<dbReference type="eggNOG" id="COG1004">
    <property type="taxonomic scope" value="Bacteria"/>
</dbReference>
<comment type="similarity">
    <text evidence="3">Belongs to the UDP-glucose/GDP-mannose dehydrogenase family.</text>
</comment>
<accession>N8W2X6</accession>
<feature type="binding site" evidence="5">
    <location>
        <position position="138"/>
    </location>
    <ligand>
        <name>NAD(+)</name>
        <dbReference type="ChEBI" id="CHEBI:57540"/>
    </ligand>
</feature>
<evidence type="ECO:0000256" key="3">
    <source>
        <dbReference type="PIRNR" id="PIRNR000124"/>
    </source>
</evidence>
<dbReference type="RefSeq" id="WP_004773370.1">
    <property type="nucleotide sequence ID" value="NZ_KB849358.1"/>
</dbReference>
<dbReference type="SUPFAM" id="SSF52413">
    <property type="entry name" value="UDP-glucose/GDP-mannose dehydrogenase C-terminal domain"/>
    <property type="match status" value="1"/>
</dbReference>
<feature type="binding site" evidence="4">
    <location>
        <position position="243"/>
    </location>
    <ligand>
        <name>substrate</name>
    </ligand>
</feature>
<dbReference type="PATRIC" id="fig|1217712.3.peg.3222"/>
<dbReference type="InterPro" id="IPR028357">
    <property type="entry name" value="UDPglc_DH_bac"/>
</dbReference>
<dbReference type="SUPFAM" id="SSF48179">
    <property type="entry name" value="6-phosphogluconate dehydrogenase C-terminal domain-like"/>
    <property type="match status" value="1"/>
</dbReference>
<dbReference type="EMBL" id="APPC01000022">
    <property type="protein sequence ID" value="ENU91198.1"/>
    <property type="molecule type" value="Genomic_DNA"/>
</dbReference>